<protein>
    <submittedName>
        <fullName evidence="1">Uncharacterized protein</fullName>
    </submittedName>
</protein>
<reference evidence="1 2" key="1">
    <citation type="submission" date="2007-07" db="EMBL/GenBank/DDBJ databases">
        <title>Annotation of Clostridium perfringens E str. JGS1987.</title>
        <authorList>
            <person name="Paulsen I."/>
            <person name="Sebastian Y."/>
        </authorList>
    </citation>
    <scope>NUCLEOTIDE SEQUENCE [LARGE SCALE GENOMIC DNA]</scope>
    <source>
        <strain evidence="2">E str. JGS1987</strain>
    </source>
</reference>
<sequence>MMNVINMNDYKQNPNIKIDVINMMFNRDYREKIYSKYDEKYESTQEEDDIFEEMRGNFGKFND</sequence>
<dbReference type="AlphaFoldDB" id="B1BUC7"/>
<dbReference type="RefSeq" id="WP_003464148.1">
    <property type="nucleotide sequence ID" value="NZ_ABDW01000018.1"/>
</dbReference>
<dbReference type="EMBL" id="ABDW01000018">
    <property type="protein sequence ID" value="EDT14730.1"/>
    <property type="molecule type" value="Genomic_DNA"/>
</dbReference>
<organism evidence="1 2">
    <name type="scientific">Clostridium perfringens E str. JGS1987</name>
    <dbReference type="NCBI Taxonomy" id="451755"/>
    <lineage>
        <taxon>Bacteria</taxon>
        <taxon>Bacillati</taxon>
        <taxon>Bacillota</taxon>
        <taxon>Clostridia</taxon>
        <taxon>Eubacteriales</taxon>
        <taxon>Clostridiaceae</taxon>
        <taxon>Clostridium</taxon>
    </lineage>
</organism>
<comment type="caution">
    <text evidence="1">The sequence shown here is derived from an EMBL/GenBank/DDBJ whole genome shotgun (WGS) entry which is preliminary data.</text>
</comment>
<gene>
    <name evidence="1" type="ORF">AC3_1402</name>
</gene>
<accession>B1BUC7</accession>
<evidence type="ECO:0000313" key="1">
    <source>
        <dbReference type="EMBL" id="EDT14730.1"/>
    </source>
</evidence>
<dbReference type="Proteomes" id="UP000005337">
    <property type="component" value="Unassembled WGS sequence"/>
</dbReference>
<name>B1BUC7_CLOPF</name>
<proteinExistence type="predicted"/>
<evidence type="ECO:0000313" key="2">
    <source>
        <dbReference type="Proteomes" id="UP000005337"/>
    </source>
</evidence>